<evidence type="ECO:0000313" key="3">
    <source>
        <dbReference type="Proteomes" id="UP000031847"/>
    </source>
</evidence>
<dbReference type="CDD" id="cd00093">
    <property type="entry name" value="HTH_XRE"/>
    <property type="match status" value="1"/>
</dbReference>
<name>A0A0B8QUI4_LACLL</name>
<dbReference type="SUPFAM" id="SSF47413">
    <property type="entry name" value="lambda repressor-like DNA-binding domains"/>
    <property type="match status" value="1"/>
</dbReference>
<dbReference type="PROSITE" id="PS50943">
    <property type="entry name" value="HTH_CROC1"/>
    <property type="match status" value="1"/>
</dbReference>
<accession>A0A0B8QUI4</accession>
<dbReference type="InterPro" id="IPR001387">
    <property type="entry name" value="Cro/C1-type_HTH"/>
</dbReference>
<dbReference type="EMBL" id="BBSI01000029">
    <property type="protein sequence ID" value="GAM80682.1"/>
    <property type="molecule type" value="Genomic_DNA"/>
</dbReference>
<feature type="domain" description="HTH cro/C1-type" evidence="1">
    <location>
        <begin position="41"/>
        <end position="95"/>
    </location>
</feature>
<evidence type="ECO:0000259" key="1">
    <source>
        <dbReference type="PROSITE" id="PS50943"/>
    </source>
</evidence>
<comment type="caution">
    <text evidence="2">The sequence shown here is derived from an EMBL/GenBank/DDBJ whole genome shotgun (WGS) entry which is preliminary data.</text>
</comment>
<sequence length="110" mass="12647">MISLTMSREDWRTGSIPELPLLRMQKFKAKKGASMAVEKELIALRADKKISRKEMAELIGTTPETYRKKELGESDWWGAEMFLIASKFNKRIDDIFLDKKSTKSGFEKAS</sequence>
<dbReference type="Gene3D" id="1.10.260.40">
    <property type="entry name" value="lambda repressor-like DNA-binding domains"/>
    <property type="match status" value="1"/>
</dbReference>
<gene>
    <name evidence="2" type="ORF">JCM5805K_1797</name>
</gene>
<dbReference type="AlphaFoldDB" id="A0A0B8QUI4"/>
<dbReference type="GO" id="GO:0003677">
    <property type="term" value="F:DNA binding"/>
    <property type="evidence" value="ECO:0007669"/>
    <property type="project" value="InterPro"/>
</dbReference>
<dbReference type="Proteomes" id="UP000031847">
    <property type="component" value="Unassembled WGS sequence"/>
</dbReference>
<organism evidence="2 3">
    <name type="scientific">Lactococcus lactis subsp. lactis</name>
    <name type="common">Streptococcus lactis</name>
    <dbReference type="NCBI Taxonomy" id="1360"/>
    <lineage>
        <taxon>Bacteria</taxon>
        <taxon>Bacillati</taxon>
        <taxon>Bacillota</taxon>
        <taxon>Bacilli</taxon>
        <taxon>Lactobacillales</taxon>
        <taxon>Streptococcaceae</taxon>
        <taxon>Lactococcus</taxon>
    </lineage>
</organism>
<proteinExistence type="predicted"/>
<protein>
    <submittedName>
        <fullName evidence="2">Predicted transcriptional regulators</fullName>
    </submittedName>
</protein>
<dbReference type="InterPro" id="IPR010982">
    <property type="entry name" value="Lambda_DNA-bd_dom_sf"/>
</dbReference>
<reference evidence="2 3" key="1">
    <citation type="submission" date="2015-01" db="EMBL/GenBank/DDBJ databases">
        <title>Lactococcus lactis subsp.lactis JCM 5805 whole genome shotgun sequence.</title>
        <authorList>
            <person name="Fujii T."/>
            <person name="Tomita Y."/>
            <person name="Ikushima S."/>
            <person name="Fujiwara D."/>
        </authorList>
    </citation>
    <scope>NUCLEOTIDE SEQUENCE [LARGE SCALE GENOMIC DNA]</scope>
    <source>
        <strain evidence="2 3">JCM 5805</strain>
    </source>
</reference>
<evidence type="ECO:0000313" key="2">
    <source>
        <dbReference type="EMBL" id="GAM80682.1"/>
    </source>
</evidence>